<feature type="signal peptide" evidence="1">
    <location>
        <begin position="1"/>
        <end position="27"/>
    </location>
</feature>
<evidence type="ECO:0000256" key="1">
    <source>
        <dbReference type="SAM" id="SignalP"/>
    </source>
</evidence>
<dbReference type="AlphaFoldDB" id="A0AAN9A856"/>
<reference evidence="2 3" key="1">
    <citation type="submission" date="2023-11" db="EMBL/GenBank/DDBJ databases">
        <title>Halocaridina rubra genome assembly.</title>
        <authorList>
            <person name="Smith C."/>
        </authorList>
    </citation>
    <scope>NUCLEOTIDE SEQUENCE [LARGE SCALE GENOMIC DNA]</scope>
    <source>
        <strain evidence="2">EP-1</strain>
        <tissue evidence="2">Whole</tissue>
    </source>
</reference>
<proteinExistence type="predicted"/>
<organism evidence="2 3">
    <name type="scientific">Halocaridina rubra</name>
    <name type="common">Hawaiian red shrimp</name>
    <dbReference type="NCBI Taxonomy" id="373956"/>
    <lineage>
        <taxon>Eukaryota</taxon>
        <taxon>Metazoa</taxon>
        <taxon>Ecdysozoa</taxon>
        <taxon>Arthropoda</taxon>
        <taxon>Crustacea</taxon>
        <taxon>Multicrustacea</taxon>
        <taxon>Malacostraca</taxon>
        <taxon>Eumalacostraca</taxon>
        <taxon>Eucarida</taxon>
        <taxon>Decapoda</taxon>
        <taxon>Pleocyemata</taxon>
        <taxon>Caridea</taxon>
        <taxon>Atyoidea</taxon>
        <taxon>Atyidae</taxon>
        <taxon>Halocaridina</taxon>
    </lineage>
</organism>
<keyword evidence="1" id="KW-0732">Signal</keyword>
<accession>A0AAN9A856</accession>
<keyword evidence="3" id="KW-1185">Reference proteome</keyword>
<feature type="chain" id="PRO_5042938913" evidence="1">
    <location>
        <begin position="28"/>
        <end position="285"/>
    </location>
</feature>
<evidence type="ECO:0000313" key="3">
    <source>
        <dbReference type="Proteomes" id="UP001381693"/>
    </source>
</evidence>
<comment type="caution">
    <text evidence="2">The sequence shown here is derived from an EMBL/GenBank/DDBJ whole genome shotgun (WGS) entry which is preliminary data.</text>
</comment>
<evidence type="ECO:0000313" key="2">
    <source>
        <dbReference type="EMBL" id="KAK7078173.1"/>
    </source>
</evidence>
<dbReference type="Proteomes" id="UP001381693">
    <property type="component" value="Unassembled WGS sequence"/>
</dbReference>
<protein>
    <submittedName>
        <fullName evidence="2">Uncharacterized protein</fullName>
    </submittedName>
</protein>
<sequence length="285" mass="31573">MLSYSNLIKICLATMIIFSFGRFSADCDDIEPELEAIPESPKTDSPSCQELCDLEPYENLVFGEQAVVRVEHDHSSQAFVTRTPCAVSSITTATASIVVPQTIRAQAVTSVMASQIQAFDESFTVKIHNAELAGVELNPEENERIVMASLSGNEGHNNSYKHRWFLGDDSEEVSSPEIQKLEEQEIIIETGANSHQYAKVQEHFEGGIRYTSRSNRSLYRTAALISIEFTAHVLEDNIATKDLNSSMLTVGESDLMFSVSSKSLPTSRTLTFFLPTLFSFSVTTH</sequence>
<dbReference type="EMBL" id="JAXCGZ010007967">
    <property type="protein sequence ID" value="KAK7078173.1"/>
    <property type="molecule type" value="Genomic_DNA"/>
</dbReference>
<gene>
    <name evidence="2" type="ORF">SK128_012119</name>
</gene>
<name>A0AAN9A856_HALRR</name>